<dbReference type="CDD" id="cd00165">
    <property type="entry name" value="S4"/>
    <property type="match status" value="1"/>
</dbReference>
<dbReference type="SMART" id="SM00363">
    <property type="entry name" value="S4"/>
    <property type="match status" value="1"/>
</dbReference>
<protein>
    <recommendedName>
        <fullName evidence="6 7">Small ribosomal subunit protein uS4</fullName>
    </recommendedName>
</protein>
<keyword evidence="4 7" id="KW-0689">Ribosomal protein</keyword>
<dbReference type="PROSITE" id="PS00632">
    <property type="entry name" value="RIBOSOMAL_S4"/>
    <property type="match status" value="1"/>
</dbReference>
<evidence type="ECO:0000256" key="1">
    <source>
        <dbReference type="ARBA" id="ARBA00007465"/>
    </source>
</evidence>
<dbReference type="InterPro" id="IPR018079">
    <property type="entry name" value="Ribosomal_uS4_CS"/>
</dbReference>
<evidence type="ECO:0000256" key="6">
    <source>
        <dbReference type="ARBA" id="ARBA00035254"/>
    </source>
</evidence>
<comment type="caution">
    <text evidence="11">The sequence shown here is derived from an EMBL/GenBank/DDBJ whole genome shotgun (WGS) entry which is preliminary data.</text>
</comment>
<dbReference type="Pfam" id="PF00163">
    <property type="entry name" value="Ribosomal_S4"/>
    <property type="match status" value="1"/>
</dbReference>
<dbReference type="Gene3D" id="3.10.290.10">
    <property type="entry name" value="RNA-binding S4 domain"/>
    <property type="match status" value="1"/>
</dbReference>
<dbReference type="InterPro" id="IPR005709">
    <property type="entry name" value="Ribosomal_uS4_bac-type"/>
</dbReference>
<dbReference type="NCBIfam" id="TIGR01017">
    <property type="entry name" value="rpsD_bact"/>
    <property type="match status" value="1"/>
</dbReference>
<sequence>MTNSKHKMCRRLGIKLCTSVKCPIVKRPYPPGQKGKRRTRALSEYGKELREKQKLRTWYNLQEKQFKKYAKDILSLKRRKEDAATLFIRKLENRLDNVVFRLGFASSRRQARQLISHGHIKVNGKIIDIASFEARKGDIVEVDQKSKSKNIFKDVLIVLKKHQPPSWLKLDAEAFKGEVMGQASLEEAAPPAEISLIFEFYSK</sequence>
<comment type="similarity">
    <text evidence="1 7 8">Belongs to the universal ribosomal protein uS4 family.</text>
</comment>
<dbReference type="GO" id="GO:0015935">
    <property type="term" value="C:small ribosomal subunit"/>
    <property type="evidence" value="ECO:0007669"/>
    <property type="project" value="InterPro"/>
</dbReference>
<accession>A0A1G2RV13</accession>
<evidence type="ECO:0000256" key="5">
    <source>
        <dbReference type="ARBA" id="ARBA00023274"/>
    </source>
</evidence>
<keyword evidence="3 7" id="KW-0694">RNA-binding</keyword>
<dbReference type="GO" id="GO:0019843">
    <property type="term" value="F:rRNA binding"/>
    <property type="evidence" value="ECO:0007669"/>
    <property type="project" value="UniProtKB-UniRule"/>
</dbReference>
<organism evidence="11 12">
    <name type="scientific">Candidatus Wildermuthbacteria bacterium RIFCSPLOWO2_12_FULL_40_9</name>
    <dbReference type="NCBI Taxonomy" id="1802467"/>
    <lineage>
        <taxon>Bacteria</taxon>
        <taxon>Candidatus Wildermuthiibacteriota</taxon>
    </lineage>
</organism>
<dbReference type="PROSITE" id="PS50889">
    <property type="entry name" value="S4"/>
    <property type="match status" value="1"/>
</dbReference>
<comment type="function">
    <text evidence="7">One of the primary rRNA binding proteins, it binds directly to 16S rRNA where it nucleates assembly of the body of the 30S subunit.</text>
</comment>
<dbReference type="HAMAP" id="MF_01306_B">
    <property type="entry name" value="Ribosomal_uS4_B"/>
    <property type="match status" value="1"/>
</dbReference>
<dbReference type="Proteomes" id="UP000177853">
    <property type="component" value="Unassembled WGS sequence"/>
</dbReference>
<dbReference type="FunFam" id="3.10.290.10:FF:000001">
    <property type="entry name" value="30S ribosomal protein S4"/>
    <property type="match status" value="1"/>
</dbReference>
<keyword evidence="2 7" id="KW-0699">rRNA-binding</keyword>
<dbReference type="GO" id="GO:0042274">
    <property type="term" value="P:ribosomal small subunit biogenesis"/>
    <property type="evidence" value="ECO:0007669"/>
    <property type="project" value="TreeGrafter"/>
</dbReference>
<dbReference type="EMBL" id="MHUM01000023">
    <property type="protein sequence ID" value="OHA76657.1"/>
    <property type="molecule type" value="Genomic_DNA"/>
</dbReference>
<dbReference type="PANTHER" id="PTHR11831">
    <property type="entry name" value="30S 40S RIBOSOMAL PROTEIN"/>
    <property type="match status" value="1"/>
</dbReference>
<dbReference type="InterPro" id="IPR022801">
    <property type="entry name" value="Ribosomal_uS4"/>
</dbReference>
<dbReference type="SUPFAM" id="SSF55174">
    <property type="entry name" value="Alpha-L RNA-binding motif"/>
    <property type="match status" value="1"/>
</dbReference>
<evidence type="ECO:0000256" key="8">
    <source>
        <dbReference type="RuleBase" id="RU003699"/>
    </source>
</evidence>
<evidence type="ECO:0000256" key="2">
    <source>
        <dbReference type="ARBA" id="ARBA00022730"/>
    </source>
</evidence>
<dbReference type="InterPro" id="IPR002942">
    <property type="entry name" value="S4_RNA-bd"/>
</dbReference>
<keyword evidence="5 7" id="KW-0687">Ribonucleoprotein</keyword>
<dbReference type="Gene3D" id="1.10.1050.10">
    <property type="entry name" value="Ribosomal Protein S4 Delta 41, Chain A, domain 1"/>
    <property type="match status" value="1"/>
</dbReference>
<feature type="domain" description="RNA-binding S4" evidence="9">
    <location>
        <begin position="93"/>
        <end position="157"/>
    </location>
</feature>
<feature type="domain" description="Small ribosomal subunit protein uS4 N-terminal" evidence="10">
    <location>
        <begin position="1"/>
        <end position="92"/>
    </location>
</feature>
<dbReference type="SMART" id="SM01390">
    <property type="entry name" value="Ribosomal_S4"/>
    <property type="match status" value="1"/>
</dbReference>
<evidence type="ECO:0000259" key="9">
    <source>
        <dbReference type="SMART" id="SM00363"/>
    </source>
</evidence>
<dbReference type="NCBIfam" id="NF003717">
    <property type="entry name" value="PRK05327.1"/>
    <property type="match status" value="1"/>
</dbReference>
<gene>
    <name evidence="7" type="primary">rpsD</name>
    <name evidence="11" type="ORF">A3H01_01135</name>
</gene>
<dbReference type="InterPro" id="IPR001912">
    <property type="entry name" value="Ribosomal_uS4_N"/>
</dbReference>
<reference evidence="11 12" key="1">
    <citation type="journal article" date="2016" name="Nat. Commun.">
        <title>Thousands of microbial genomes shed light on interconnected biogeochemical processes in an aquifer system.</title>
        <authorList>
            <person name="Anantharaman K."/>
            <person name="Brown C.T."/>
            <person name="Hug L.A."/>
            <person name="Sharon I."/>
            <person name="Castelle C.J."/>
            <person name="Probst A.J."/>
            <person name="Thomas B.C."/>
            <person name="Singh A."/>
            <person name="Wilkins M.J."/>
            <person name="Karaoz U."/>
            <person name="Brodie E.L."/>
            <person name="Williams K.H."/>
            <person name="Hubbard S.S."/>
            <person name="Banfield J.F."/>
        </authorList>
    </citation>
    <scope>NUCLEOTIDE SEQUENCE [LARGE SCALE GENOMIC DNA]</scope>
</reference>
<evidence type="ECO:0000256" key="4">
    <source>
        <dbReference type="ARBA" id="ARBA00022980"/>
    </source>
</evidence>
<name>A0A1G2RV13_9BACT</name>
<proteinExistence type="inferred from homology"/>
<dbReference type="GO" id="GO:0006412">
    <property type="term" value="P:translation"/>
    <property type="evidence" value="ECO:0007669"/>
    <property type="project" value="UniProtKB-UniRule"/>
</dbReference>
<evidence type="ECO:0000313" key="12">
    <source>
        <dbReference type="Proteomes" id="UP000177853"/>
    </source>
</evidence>
<evidence type="ECO:0000256" key="7">
    <source>
        <dbReference type="HAMAP-Rule" id="MF_01306"/>
    </source>
</evidence>
<dbReference type="GO" id="GO:0003735">
    <property type="term" value="F:structural constituent of ribosome"/>
    <property type="evidence" value="ECO:0007669"/>
    <property type="project" value="InterPro"/>
</dbReference>
<evidence type="ECO:0000259" key="10">
    <source>
        <dbReference type="SMART" id="SM01390"/>
    </source>
</evidence>
<dbReference type="PANTHER" id="PTHR11831:SF4">
    <property type="entry name" value="SMALL RIBOSOMAL SUBUNIT PROTEIN US4M"/>
    <property type="match status" value="1"/>
</dbReference>
<dbReference type="AlphaFoldDB" id="A0A1G2RV13"/>
<dbReference type="Pfam" id="PF01479">
    <property type="entry name" value="S4"/>
    <property type="match status" value="1"/>
</dbReference>
<comment type="subunit">
    <text evidence="7">Part of the 30S ribosomal subunit. Contacts protein S5. The interaction surface between S4 and S5 is involved in control of translational fidelity.</text>
</comment>
<evidence type="ECO:0000256" key="3">
    <source>
        <dbReference type="ARBA" id="ARBA00022884"/>
    </source>
</evidence>
<dbReference type="InterPro" id="IPR036986">
    <property type="entry name" value="S4_RNA-bd_sf"/>
</dbReference>
<comment type="function">
    <text evidence="7">With S5 and S12 plays an important role in translational accuracy.</text>
</comment>
<evidence type="ECO:0000313" key="11">
    <source>
        <dbReference type="EMBL" id="OHA76657.1"/>
    </source>
</evidence>